<feature type="signal peptide" evidence="2">
    <location>
        <begin position="1"/>
        <end position="20"/>
    </location>
</feature>
<proteinExistence type="predicted"/>
<protein>
    <submittedName>
        <fullName evidence="3">Uncharacterized protein</fullName>
    </submittedName>
</protein>
<gene>
    <name evidence="3" type="ORF">MRSR164_20465</name>
</gene>
<evidence type="ECO:0000313" key="3">
    <source>
        <dbReference type="EMBL" id="MEE7459070.1"/>
    </source>
</evidence>
<name>A0ABU7TEX3_9HYPH</name>
<dbReference type="EMBL" id="MLBY01000005">
    <property type="protein sequence ID" value="MEE7459070.1"/>
    <property type="molecule type" value="Genomic_DNA"/>
</dbReference>
<evidence type="ECO:0000256" key="1">
    <source>
        <dbReference type="SAM" id="MobiDB-lite"/>
    </source>
</evidence>
<reference evidence="3 4" key="1">
    <citation type="journal article" date="2012" name="Genet. Mol. Biol.">
        <title>Analysis of 16S rRNA and mxaF genes revealing insights into Methylobacterium niche-specific plant association.</title>
        <authorList>
            <person name="Dourado M.N."/>
            <person name="Andreote F.D."/>
            <person name="Dini-Andreote F."/>
            <person name="Conti R."/>
            <person name="Araujo J.M."/>
            <person name="Araujo W.L."/>
        </authorList>
    </citation>
    <scope>NUCLEOTIDE SEQUENCE [LARGE SCALE GENOMIC DNA]</scope>
    <source>
        <strain evidence="3 4">SR1.6/4</strain>
    </source>
</reference>
<keyword evidence="4" id="KW-1185">Reference proteome</keyword>
<evidence type="ECO:0000256" key="2">
    <source>
        <dbReference type="SAM" id="SignalP"/>
    </source>
</evidence>
<feature type="chain" id="PRO_5047181304" evidence="2">
    <location>
        <begin position="21"/>
        <end position="82"/>
    </location>
</feature>
<dbReference type="Proteomes" id="UP001349262">
    <property type="component" value="Unassembled WGS sequence"/>
</dbReference>
<keyword evidence="2" id="KW-0732">Signal</keyword>
<organism evidence="3 4">
    <name type="scientific">Methylobacterium radiotolerans</name>
    <dbReference type="NCBI Taxonomy" id="31998"/>
    <lineage>
        <taxon>Bacteria</taxon>
        <taxon>Pseudomonadati</taxon>
        <taxon>Pseudomonadota</taxon>
        <taxon>Alphaproteobacteria</taxon>
        <taxon>Hyphomicrobiales</taxon>
        <taxon>Methylobacteriaceae</taxon>
        <taxon>Methylobacterium</taxon>
    </lineage>
</organism>
<comment type="caution">
    <text evidence="3">The sequence shown here is derived from an EMBL/GenBank/DDBJ whole genome shotgun (WGS) entry which is preliminary data.</text>
</comment>
<accession>A0ABU7TEX3</accession>
<feature type="region of interest" description="Disordered" evidence="1">
    <location>
        <begin position="53"/>
        <end position="82"/>
    </location>
</feature>
<sequence>MTIRILTGAALILASTVGSAAAQTARAPGGDRAPAVTGSLRAPGSGANAFEAGAPAPSLFGPQRPARSTFNANTARARHYER</sequence>
<evidence type="ECO:0000313" key="4">
    <source>
        <dbReference type="Proteomes" id="UP001349262"/>
    </source>
</evidence>